<evidence type="ECO:0000256" key="1">
    <source>
        <dbReference type="PROSITE-ProRule" id="PRU00042"/>
    </source>
</evidence>
<feature type="region of interest" description="Disordered" evidence="2">
    <location>
        <begin position="638"/>
        <end position="663"/>
    </location>
</feature>
<dbReference type="Gene3D" id="2.40.70.10">
    <property type="entry name" value="Acid Proteases"/>
    <property type="match status" value="1"/>
</dbReference>
<feature type="compositionally biased region" description="Basic and acidic residues" evidence="2">
    <location>
        <begin position="685"/>
        <end position="695"/>
    </location>
</feature>
<dbReference type="PROSITE" id="PS50157">
    <property type="entry name" value="ZINC_FINGER_C2H2_2"/>
    <property type="match status" value="1"/>
</dbReference>
<accession>A0A8H4RV50</accession>
<dbReference type="InterPro" id="IPR013087">
    <property type="entry name" value="Znf_C2H2_type"/>
</dbReference>
<gene>
    <name evidence="4" type="ORF">G7Y89_g2060</name>
</gene>
<sequence>MAAYPLHIDATATIDYGQLTPTSTRAHHRESSLSSLGSAGPASPYTTEISNMQVAGDIYHDFQDYHQSSAKPLTPIHTPLQENFLAPNYTNFYHNSNLAYTMGQDGLPRQMGDVELMPAPEFHSHSGRPSIASVASHKSPSTLPSYDEERQKSDIYTDELYNPNFQIASTPASNPTATAPLSLQQNDVFSQRLQAANSQYSSTQTPLAIPSGERSPFRQGSPLAPANDAFSGQSPNVHFGTATHMRKQQKAENDARALQQQMERASPGHVTPRTISPKDVDLLYDESEEDARTPLFPPQNQQRQSLSYQQTASFGNMAASRRWSSSKFSDTETYTCTYHGCTLRFDTPAKLQRHKREGHREQRENHQKHFKSGILVEQRGLKVLINNLKDSAFGDTGAGQNVISDRRREELGLEIRPQPTYFPMGNSKKIYSPGTVELSLAFEDDPKNVMTIVAHVVHSFAYDLLLGNPFLQATQCLTKFMHRFTTCLFSLVSKWSLNLLGETTHRFKGTLGKGVNVLGLPDIGSVRNVMDAKWALDMAQAGGFEILSQPENCGWIVFPDGTEEATVGQVNTSMTLDDGKVVPLVFELLPHCHLPVIFGQQFVFDYNIYSSYSTSIIEFKSPDSGDELMPLGWRMNKGESKKKRSGATGSFPQGTQKDDQDRQLKWNLTYQHGRTASTEEWNQENTRREEHERQLNPHWQPNNIPLIAYKPREAYLQHTSVAPAVRNSDSSSSSPSENPRLVDSPGSSLDLTQDQNDVLINPWNNFLLGDSFGIHEAAQWGES</sequence>
<feature type="region of interest" description="Disordered" evidence="2">
    <location>
        <begin position="120"/>
        <end position="150"/>
    </location>
</feature>
<keyword evidence="1" id="KW-0862">Zinc</keyword>
<protein>
    <recommendedName>
        <fullName evidence="3">C2H2-type domain-containing protein</fullName>
    </recommendedName>
</protein>
<feature type="region of interest" description="Disordered" evidence="2">
    <location>
        <begin position="675"/>
        <end position="703"/>
    </location>
</feature>
<feature type="region of interest" description="Disordered" evidence="2">
    <location>
        <begin position="201"/>
        <end position="276"/>
    </location>
</feature>
<evidence type="ECO:0000259" key="3">
    <source>
        <dbReference type="PROSITE" id="PS50157"/>
    </source>
</evidence>
<feature type="domain" description="C2H2-type" evidence="3">
    <location>
        <begin position="334"/>
        <end position="364"/>
    </location>
</feature>
<name>A0A8H4RV50_9HELO</name>
<feature type="compositionally biased region" description="Low complexity" evidence="2">
    <location>
        <begin position="32"/>
        <end position="44"/>
    </location>
</feature>
<dbReference type="SMART" id="SM00355">
    <property type="entry name" value="ZnF_C2H2"/>
    <property type="match status" value="1"/>
</dbReference>
<organism evidence="4 5">
    <name type="scientific">Cudoniella acicularis</name>
    <dbReference type="NCBI Taxonomy" id="354080"/>
    <lineage>
        <taxon>Eukaryota</taxon>
        <taxon>Fungi</taxon>
        <taxon>Dikarya</taxon>
        <taxon>Ascomycota</taxon>
        <taxon>Pezizomycotina</taxon>
        <taxon>Leotiomycetes</taxon>
        <taxon>Helotiales</taxon>
        <taxon>Tricladiaceae</taxon>
        <taxon>Cudoniella</taxon>
    </lineage>
</organism>
<dbReference type="PROSITE" id="PS00028">
    <property type="entry name" value="ZINC_FINGER_C2H2_1"/>
    <property type="match status" value="1"/>
</dbReference>
<evidence type="ECO:0000256" key="2">
    <source>
        <dbReference type="SAM" id="MobiDB-lite"/>
    </source>
</evidence>
<keyword evidence="1" id="KW-0479">Metal-binding</keyword>
<dbReference type="AlphaFoldDB" id="A0A8H4RV50"/>
<keyword evidence="1" id="KW-0863">Zinc-finger</keyword>
<feature type="compositionally biased region" description="Polar residues" evidence="2">
    <location>
        <begin position="675"/>
        <end position="684"/>
    </location>
</feature>
<feature type="region of interest" description="Disordered" evidence="2">
    <location>
        <begin position="23"/>
        <end position="44"/>
    </location>
</feature>
<dbReference type="SUPFAM" id="SSF50630">
    <property type="entry name" value="Acid proteases"/>
    <property type="match status" value="1"/>
</dbReference>
<dbReference type="InterPro" id="IPR021109">
    <property type="entry name" value="Peptidase_aspartic_dom_sf"/>
</dbReference>
<feature type="region of interest" description="Disordered" evidence="2">
    <location>
        <begin position="723"/>
        <end position="752"/>
    </location>
</feature>
<evidence type="ECO:0000313" key="5">
    <source>
        <dbReference type="Proteomes" id="UP000566819"/>
    </source>
</evidence>
<dbReference type="CDD" id="cd00303">
    <property type="entry name" value="retropepsin_like"/>
    <property type="match status" value="1"/>
</dbReference>
<dbReference type="Proteomes" id="UP000566819">
    <property type="component" value="Unassembled WGS sequence"/>
</dbReference>
<evidence type="ECO:0000313" key="4">
    <source>
        <dbReference type="EMBL" id="KAF4636016.1"/>
    </source>
</evidence>
<proteinExistence type="predicted"/>
<keyword evidence="5" id="KW-1185">Reference proteome</keyword>
<dbReference type="EMBL" id="JAAMPI010000087">
    <property type="protein sequence ID" value="KAF4636016.1"/>
    <property type="molecule type" value="Genomic_DNA"/>
</dbReference>
<dbReference type="OrthoDB" id="3563339at2759"/>
<reference evidence="4 5" key="1">
    <citation type="submission" date="2020-03" db="EMBL/GenBank/DDBJ databases">
        <title>Draft Genome Sequence of Cudoniella acicularis.</title>
        <authorList>
            <person name="Buettner E."/>
            <person name="Kellner H."/>
        </authorList>
    </citation>
    <scope>NUCLEOTIDE SEQUENCE [LARGE SCALE GENOMIC DNA]</scope>
    <source>
        <strain evidence="4 5">DSM 108380</strain>
    </source>
</reference>
<comment type="caution">
    <text evidence="4">The sequence shown here is derived from an EMBL/GenBank/DDBJ whole genome shotgun (WGS) entry which is preliminary data.</text>
</comment>
<dbReference type="GO" id="GO:0008270">
    <property type="term" value="F:zinc ion binding"/>
    <property type="evidence" value="ECO:0007669"/>
    <property type="project" value="UniProtKB-KW"/>
</dbReference>